<protein>
    <recommendedName>
        <fullName evidence="3">DDE Tnp4 domain-containing protein</fullName>
    </recommendedName>
</protein>
<dbReference type="AlphaFoldDB" id="A0A1Y2HN89"/>
<keyword evidence="2" id="KW-1185">Reference proteome</keyword>
<evidence type="ECO:0008006" key="3">
    <source>
        <dbReference type="Google" id="ProtNLM"/>
    </source>
</evidence>
<comment type="caution">
    <text evidence="1">The sequence shown here is derived from an EMBL/GenBank/DDBJ whole genome shotgun (WGS) entry which is preliminary data.</text>
</comment>
<dbReference type="EMBL" id="MCFL01000019">
    <property type="protein sequence ID" value="ORZ36030.1"/>
    <property type="molecule type" value="Genomic_DNA"/>
</dbReference>
<sequence length="132" mass="14925">MTSARVVAEHTIGVLKMRFQSLCGLCVMIHGKRSVGKAVNWVLACVVLHNLLLHEPDDDVVYVSDAHHAALLHVEEDDAEEGRRRRRIPGQRKRDQVMAYYLPFPSDVRLMVVAVCILYSHPCCVFFSSPNI</sequence>
<dbReference type="OrthoDB" id="2499472at2759"/>
<organism evidence="1 2">
    <name type="scientific">Catenaria anguillulae PL171</name>
    <dbReference type="NCBI Taxonomy" id="765915"/>
    <lineage>
        <taxon>Eukaryota</taxon>
        <taxon>Fungi</taxon>
        <taxon>Fungi incertae sedis</taxon>
        <taxon>Blastocladiomycota</taxon>
        <taxon>Blastocladiomycetes</taxon>
        <taxon>Blastocladiales</taxon>
        <taxon>Catenariaceae</taxon>
        <taxon>Catenaria</taxon>
    </lineage>
</organism>
<dbReference type="Proteomes" id="UP000193411">
    <property type="component" value="Unassembled WGS sequence"/>
</dbReference>
<dbReference type="STRING" id="765915.A0A1Y2HN89"/>
<gene>
    <name evidence="1" type="ORF">BCR44DRAFT_1433348</name>
</gene>
<proteinExistence type="predicted"/>
<reference evidence="1 2" key="1">
    <citation type="submission" date="2016-07" db="EMBL/GenBank/DDBJ databases">
        <title>Pervasive Adenine N6-methylation of Active Genes in Fungi.</title>
        <authorList>
            <consortium name="DOE Joint Genome Institute"/>
            <person name="Mondo S.J."/>
            <person name="Dannebaum R.O."/>
            <person name="Kuo R.C."/>
            <person name="Labutti K."/>
            <person name="Haridas S."/>
            <person name="Kuo A."/>
            <person name="Salamov A."/>
            <person name="Ahrendt S.R."/>
            <person name="Lipzen A."/>
            <person name="Sullivan W."/>
            <person name="Andreopoulos W.B."/>
            <person name="Clum A."/>
            <person name="Lindquist E."/>
            <person name="Daum C."/>
            <person name="Ramamoorthy G.K."/>
            <person name="Gryganskyi A."/>
            <person name="Culley D."/>
            <person name="Magnuson J.K."/>
            <person name="James T.Y."/>
            <person name="O'Malley M.A."/>
            <person name="Stajich J.E."/>
            <person name="Spatafora J.W."/>
            <person name="Visel A."/>
            <person name="Grigoriev I.V."/>
        </authorList>
    </citation>
    <scope>NUCLEOTIDE SEQUENCE [LARGE SCALE GENOMIC DNA]</scope>
    <source>
        <strain evidence="1 2">PL171</strain>
    </source>
</reference>
<name>A0A1Y2HN89_9FUNG</name>
<evidence type="ECO:0000313" key="1">
    <source>
        <dbReference type="EMBL" id="ORZ36030.1"/>
    </source>
</evidence>
<accession>A0A1Y2HN89</accession>
<evidence type="ECO:0000313" key="2">
    <source>
        <dbReference type="Proteomes" id="UP000193411"/>
    </source>
</evidence>